<dbReference type="Gene3D" id="3.40.50.2300">
    <property type="match status" value="1"/>
</dbReference>
<evidence type="ECO:0000259" key="4">
    <source>
        <dbReference type="PROSITE" id="PS50943"/>
    </source>
</evidence>
<dbReference type="PROSITE" id="PS50110">
    <property type="entry name" value="RESPONSE_REGULATORY"/>
    <property type="match status" value="1"/>
</dbReference>
<dbReference type="InterPro" id="IPR001789">
    <property type="entry name" value="Sig_transdc_resp-reg_receiver"/>
</dbReference>
<dbReference type="AlphaFoldDB" id="A0A1G6M0M0"/>
<keyword evidence="6" id="KW-1185">Reference proteome</keyword>
<dbReference type="Gene3D" id="1.10.260.40">
    <property type="entry name" value="lambda repressor-like DNA-binding domains"/>
    <property type="match status" value="1"/>
</dbReference>
<feature type="domain" description="HTH cro/C1-type" evidence="4">
    <location>
        <begin position="9"/>
        <end position="63"/>
    </location>
</feature>
<evidence type="ECO:0000256" key="1">
    <source>
        <dbReference type="ARBA" id="ARBA00023125"/>
    </source>
</evidence>
<dbReference type="PANTHER" id="PTHR46558">
    <property type="entry name" value="TRACRIPTIONAL REGULATORY PROTEIN-RELATED-RELATED"/>
    <property type="match status" value="1"/>
</dbReference>
<dbReference type="SMART" id="SM00448">
    <property type="entry name" value="REC"/>
    <property type="match status" value="1"/>
</dbReference>
<gene>
    <name evidence="5" type="ORF">SAMN04487864_108111</name>
</gene>
<organism evidence="5 6">
    <name type="scientific">Succiniclasticum ruminis</name>
    <dbReference type="NCBI Taxonomy" id="40841"/>
    <lineage>
        <taxon>Bacteria</taxon>
        <taxon>Bacillati</taxon>
        <taxon>Bacillota</taxon>
        <taxon>Negativicutes</taxon>
        <taxon>Acidaminococcales</taxon>
        <taxon>Acidaminococcaceae</taxon>
        <taxon>Succiniclasticum</taxon>
    </lineage>
</organism>
<feature type="modified residue" description="4-aspartylphosphate" evidence="2">
    <location>
        <position position="126"/>
    </location>
</feature>
<dbReference type="CDD" id="cd00093">
    <property type="entry name" value="HTH_XRE"/>
    <property type="match status" value="1"/>
</dbReference>
<evidence type="ECO:0000313" key="6">
    <source>
        <dbReference type="Proteomes" id="UP000198943"/>
    </source>
</evidence>
<evidence type="ECO:0000256" key="2">
    <source>
        <dbReference type="PROSITE-ProRule" id="PRU00169"/>
    </source>
</evidence>
<proteinExistence type="predicted"/>
<dbReference type="InterPro" id="IPR010982">
    <property type="entry name" value="Lambda_DNA-bd_dom_sf"/>
</dbReference>
<feature type="domain" description="Response regulatory" evidence="3">
    <location>
        <begin position="75"/>
        <end position="189"/>
    </location>
</feature>
<dbReference type="InterPro" id="IPR001387">
    <property type="entry name" value="Cro/C1-type_HTH"/>
</dbReference>
<dbReference type="GO" id="GO:0003677">
    <property type="term" value="F:DNA binding"/>
    <property type="evidence" value="ECO:0007669"/>
    <property type="project" value="UniProtKB-KW"/>
</dbReference>
<dbReference type="EMBL" id="FMYW01000008">
    <property type="protein sequence ID" value="SDC48844.1"/>
    <property type="molecule type" value="Genomic_DNA"/>
</dbReference>
<dbReference type="SUPFAM" id="SSF47413">
    <property type="entry name" value="lambda repressor-like DNA-binding domains"/>
    <property type="match status" value="1"/>
</dbReference>
<dbReference type="SMART" id="SM00530">
    <property type="entry name" value="HTH_XRE"/>
    <property type="match status" value="1"/>
</dbReference>
<dbReference type="Proteomes" id="UP000198943">
    <property type="component" value="Unassembled WGS sequence"/>
</dbReference>
<keyword evidence="2" id="KW-0597">Phosphoprotein</keyword>
<dbReference type="InterPro" id="IPR011006">
    <property type="entry name" value="CheY-like_superfamily"/>
</dbReference>
<evidence type="ECO:0000313" key="5">
    <source>
        <dbReference type="EMBL" id="SDC48844.1"/>
    </source>
</evidence>
<name>A0A1G6M0M0_9FIRM</name>
<sequence>MRVIFSEILKKLRSEKGLSQRELAERLFVTRSTVARWENGSRLPDASMISRLSRCLNADFSTLLSMAAESDNAPNVIMVDDGKIFLSGALPVLEEVMPNATITGFTSPSEAVEYAKTNRVALAFLDIEMGKNSGFDLCRRLLALNPRTNVVYLTAYVEYSYDAWSTGASGFLLKPITPDGVRAQLKNLRYPFSSGGAGD</sequence>
<dbReference type="Pfam" id="PF00072">
    <property type="entry name" value="Response_reg"/>
    <property type="match status" value="1"/>
</dbReference>
<dbReference type="PANTHER" id="PTHR46558:SF3">
    <property type="entry name" value="TRANSCRIPTIONAL REGULATOR"/>
    <property type="match status" value="1"/>
</dbReference>
<dbReference type="RefSeq" id="WP_176760461.1">
    <property type="nucleotide sequence ID" value="NZ_FMYW01000008.1"/>
</dbReference>
<dbReference type="GO" id="GO:0000160">
    <property type="term" value="P:phosphorelay signal transduction system"/>
    <property type="evidence" value="ECO:0007669"/>
    <property type="project" value="InterPro"/>
</dbReference>
<dbReference type="SUPFAM" id="SSF52172">
    <property type="entry name" value="CheY-like"/>
    <property type="match status" value="1"/>
</dbReference>
<keyword evidence="1" id="KW-0238">DNA-binding</keyword>
<evidence type="ECO:0000259" key="3">
    <source>
        <dbReference type="PROSITE" id="PS50110"/>
    </source>
</evidence>
<dbReference type="Pfam" id="PF01381">
    <property type="entry name" value="HTH_3"/>
    <property type="match status" value="1"/>
</dbReference>
<reference evidence="6" key="1">
    <citation type="submission" date="2016-10" db="EMBL/GenBank/DDBJ databases">
        <authorList>
            <person name="Varghese N."/>
            <person name="Submissions S."/>
        </authorList>
    </citation>
    <scope>NUCLEOTIDE SEQUENCE [LARGE SCALE GENOMIC DNA]</scope>
    <source>
        <strain evidence="6">DSM 11005</strain>
    </source>
</reference>
<protein>
    <submittedName>
        <fullName evidence="5">Helix-turn-helix domain-containing protein</fullName>
    </submittedName>
</protein>
<accession>A0A1G6M0M0</accession>
<dbReference type="PROSITE" id="PS50943">
    <property type="entry name" value="HTH_CROC1"/>
    <property type="match status" value="1"/>
</dbReference>